<organism evidence="1 2">
    <name type="scientific">Candidatus Pseudomonas adelgestsugas</name>
    <dbReference type="NCBI Taxonomy" id="1302376"/>
    <lineage>
        <taxon>Bacteria</taxon>
        <taxon>Pseudomonadati</taxon>
        <taxon>Pseudomonadota</taxon>
        <taxon>Gammaproteobacteria</taxon>
        <taxon>Pseudomonadales</taxon>
        <taxon>Pseudomonadaceae</taxon>
        <taxon>Pseudomonas</taxon>
    </lineage>
</organism>
<gene>
    <name evidence="1" type="ORF">C3B55_00931</name>
</gene>
<reference evidence="1 2" key="1">
    <citation type="journal article" date="2018" name="Genome Biol. Evol.">
        <title>Partnering With a Pest: Genomes of Hemlock Woolly Adelgid Symbionts Reveal Atypical Nutritional Provisioning Patterns in Dual-Obligate Bacteria.</title>
        <authorList>
            <person name="Weglarz K.M."/>
            <person name="Havill N.P."/>
            <person name="Burke G.R."/>
            <person name="von Dohlen C.D."/>
        </authorList>
    </citation>
    <scope>NUCLEOTIDE SEQUENCE [LARGE SCALE GENOMIC DNA]</scope>
    <source>
        <strain evidence="1 2">HWA_ENA</strain>
    </source>
</reference>
<sequence length="55" mass="6792">MRWFKEYRGAISVLTECMQRFHLNSMVLYMLNEQCSFDYPGELYLESHHNLQKRF</sequence>
<dbReference type="EMBL" id="CP026512">
    <property type="protein sequence ID" value="QAX82234.1"/>
    <property type="molecule type" value="Genomic_DNA"/>
</dbReference>
<evidence type="ECO:0000313" key="1">
    <source>
        <dbReference type="EMBL" id="QAX82234.1"/>
    </source>
</evidence>
<protein>
    <submittedName>
        <fullName evidence="1">Uncharacterized protein</fullName>
    </submittedName>
</protein>
<evidence type="ECO:0000313" key="2">
    <source>
        <dbReference type="Proteomes" id="UP000288953"/>
    </source>
</evidence>
<keyword evidence="2" id="KW-1185">Reference proteome</keyword>
<accession>A0ABX5R9L0</accession>
<proteinExistence type="predicted"/>
<dbReference type="Proteomes" id="UP000288953">
    <property type="component" value="Chromosome"/>
</dbReference>
<name>A0ABX5R9L0_9PSED</name>